<dbReference type="RefSeq" id="WP_345326260.1">
    <property type="nucleotide sequence ID" value="NZ_BAABGA010000065.1"/>
</dbReference>
<dbReference type="InterPro" id="IPR013783">
    <property type="entry name" value="Ig-like_fold"/>
</dbReference>
<evidence type="ECO:0008006" key="3">
    <source>
        <dbReference type="Google" id="ProtNLM"/>
    </source>
</evidence>
<evidence type="ECO:0000313" key="2">
    <source>
        <dbReference type="Proteomes" id="UP001500840"/>
    </source>
</evidence>
<proteinExistence type="predicted"/>
<dbReference type="Proteomes" id="UP001500840">
    <property type="component" value="Unassembled WGS sequence"/>
</dbReference>
<reference evidence="2" key="1">
    <citation type="journal article" date="2019" name="Int. J. Syst. Evol. Microbiol.">
        <title>The Global Catalogue of Microorganisms (GCM) 10K type strain sequencing project: providing services to taxonomists for standard genome sequencing and annotation.</title>
        <authorList>
            <consortium name="The Broad Institute Genomics Platform"/>
            <consortium name="The Broad Institute Genome Sequencing Center for Infectious Disease"/>
            <person name="Wu L."/>
            <person name="Ma J."/>
        </authorList>
    </citation>
    <scope>NUCLEOTIDE SEQUENCE [LARGE SCALE GENOMIC DNA]</scope>
    <source>
        <strain evidence="2">JCM 17759</strain>
    </source>
</reference>
<organism evidence="1 2">
    <name type="scientific">Novipirellula rosea</name>
    <dbReference type="NCBI Taxonomy" id="1031540"/>
    <lineage>
        <taxon>Bacteria</taxon>
        <taxon>Pseudomonadati</taxon>
        <taxon>Planctomycetota</taxon>
        <taxon>Planctomycetia</taxon>
        <taxon>Pirellulales</taxon>
        <taxon>Pirellulaceae</taxon>
        <taxon>Novipirellula</taxon>
    </lineage>
</organism>
<gene>
    <name evidence="1" type="ORF">GCM10023156_48430</name>
</gene>
<dbReference type="Pfam" id="PF07610">
    <property type="entry name" value="DUF1573"/>
    <property type="match status" value="1"/>
</dbReference>
<name>A0ABP8NC41_9BACT</name>
<dbReference type="Gene3D" id="2.60.40.10">
    <property type="entry name" value="Immunoglobulins"/>
    <property type="match status" value="1"/>
</dbReference>
<dbReference type="InterPro" id="IPR011467">
    <property type="entry name" value="DUF1573"/>
</dbReference>
<accession>A0ABP8NC41</accession>
<evidence type="ECO:0000313" key="1">
    <source>
        <dbReference type="EMBL" id="GAA4463383.1"/>
    </source>
</evidence>
<protein>
    <recommendedName>
        <fullName evidence="3">DUF1573 domain-containing protein</fullName>
    </recommendedName>
</protein>
<keyword evidence="2" id="KW-1185">Reference proteome</keyword>
<sequence>MYRVGIFLLLLVVVSEITHSQDADQSDASDSRKAKPVRFVPPSDMVEFKTVETAGTEEFHRLKVPRLQASQEKVLGIPIKNVSGQSLTVSNINLGCGCMTAISKKLEIDSGETTMLYLRVTPKEVGRFAKRITLSFENASSVTCVIESVVHSAFEITPNTMVLVPGREKGSELSIRSEFAHTGFQVRSMNPRLTVKFDRQKKDGTHVYRCWLGKETDKDKPLDEFVAPINIEYLKKNYEYTLQVKNAFAVKVQPSIVFASRDKQSSEVAKFYVLVGCWTGRDKLICRVAKPKKGIDLQEIERKPLGESSIFEQVSFALEGDLENIDDVTINWFRGNQIVGTCNVFLDSQSEVAIAQIREKRRERNRQLIEQGNAESLQPAE</sequence>
<dbReference type="EMBL" id="BAABGA010000065">
    <property type="protein sequence ID" value="GAA4463383.1"/>
    <property type="molecule type" value="Genomic_DNA"/>
</dbReference>
<comment type="caution">
    <text evidence="1">The sequence shown here is derived from an EMBL/GenBank/DDBJ whole genome shotgun (WGS) entry which is preliminary data.</text>
</comment>